<feature type="transmembrane region" description="Helical" evidence="1">
    <location>
        <begin position="26"/>
        <end position="47"/>
    </location>
</feature>
<proteinExistence type="predicted"/>
<evidence type="ECO:0000313" key="2">
    <source>
        <dbReference type="EMBL" id="APW39032.1"/>
    </source>
</evidence>
<dbReference type="NCBIfam" id="TIGR02523">
    <property type="entry name" value="type_IV_pilV"/>
    <property type="match status" value="1"/>
</dbReference>
<evidence type="ECO:0000313" key="3">
    <source>
        <dbReference type="Proteomes" id="UP000186609"/>
    </source>
</evidence>
<gene>
    <name evidence="2" type="ORF">RD110_18960</name>
</gene>
<name>A0A1P8JZ49_9BURK</name>
<dbReference type="EMBL" id="CP019236">
    <property type="protein sequence ID" value="APW39032.1"/>
    <property type="molecule type" value="Genomic_DNA"/>
</dbReference>
<evidence type="ECO:0000256" key="1">
    <source>
        <dbReference type="SAM" id="Phobius"/>
    </source>
</evidence>
<dbReference type="PROSITE" id="PS00409">
    <property type="entry name" value="PROKAR_NTER_METHYL"/>
    <property type="match status" value="1"/>
</dbReference>
<dbReference type="STRING" id="1842727.RD110_18960"/>
<keyword evidence="1" id="KW-1133">Transmembrane helix</keyword>
<dbReference type="InterPro" id="IPR013362">
    <property type="entry name" value="Pilus_4_PilV"/>
</dbReference>
<dbReference type="OrthoDB" id="8906930at2"/>
<dbReference type="RefSeq" id="WP_076201090.1">
    <property type="nucleotide sequence ID" value="NZ_CP019236.1"/>
</dbReference>
<keyword evidence="1" id="KW-0472">Membrane</keyword>
<dbReference type="InterPro" id="IPR012902">
    <property type="entry name" value="N_methyl_site"/>
</dbReference>
<dbReference type="Proteomes" id="UP000186609">
    <property type="component" value="Chromosome"/>
</dbReference>
<keyword evidence="3" id="KW-1185">Reference proteome</keyword>
<reference evidence="2 3" key="1">
    <citation type="submission" date="2017-01" db="EMBL/GenBank/DDBJ databases">
        <authorList>
            <person name="Mah S.A."/>
            <person name="Swanson W.J."/>
            <person name="Moy G.W."/>
            <person name="Vacquier V.D."/>
        </authorList>
    </citation>
    <scope>NUCLEOTIDE SEQUENCE [LARGE SCALE GENOMIC DNA]</scope>
    <source>
        <strain evidence="2 3">DCY110</strain>
    </source>
</reference>
<dbReference type="NCBIfam" id="TIGR02532">
    <property type="entry name" value="IV_pilin_GFxxxE"/>
    <property type="match status" value="1"/>
</dbReference>
<dbReference type="AlphaFoldDB" id="A0A1P8JZ49"/>
<organism evidence="2 3">
    <name type="scientific">Rhodoferax koreensis</name>
    <dbReference type="NCBI Taxonomy" id="1842727"/>
    <lineage>
        <taxon>Bacteria</taxon>
        <taxon>Pseudomonadati</taxon>
        <taxon>Pseudomonadota</taxon>
        <taxon>Betaproteobacteria</taxon>
        <taxon>Burkholderiales</taxon>
        <taxon>Comamonadaceae</taxon>
        <taxon>Rhodoferax</taxon>
    </lineage>
</organism>
<dbReference type="Pfam" id="PF07963">
    <property type="entry name" value="N_methyl"/>
    <property type="match status" value="1"/>
</dbReference>
<protein>
    <submittedName>
        <fullName evidence="2">Type IV pilus modification protein PilV</fullName>
    </submittedName>
</protein>
<dbReference type="KEGG" id="rhy:RD110_18960"/>
<sequence length="234" mass="25256">MNNIPAHQRVRHPAAWNSRGVTLVEVLIAVIVLSVGLLGIAGLQVVTTKYKMGSGVRSAIAVLYSDFTDRVRLNPTMAGPNWLTGQTSPDIGSSDIDSSKYTYQATWAVQQGVQDNQLVSTACDASSTCSPSQRADYDMLTWRKRVRENLPQGAVFIAGNRSTGIDVTMMWMDKENTDKTARTDDRTSATQVSLVTSANCSTNNTETGLAQQTCCPPAASVPAGVRCARFSFMP</sequence>
<keyword evidence="1" id="KW-0812">Transmembrane</keyword>
<accession>A0A1P8JZ49</accession>